<evidence type="ECO:0000256" key="3">
    <source>
        <dbReference type="ARBA" id="ARBA00022695"/>
    </source>
</evidence>
<dbReference type="InterPro" id="IPR043502">
    <property type="entry name" value="DNA/RNA_pol_sf"/>
</dbReference>
<evidence type="ECO:0000313" key="7">
    <source>
        <dbReference type="EMBL" id="DBA56740.1"/>
    </source>
</evidence>
<evidence type="ECO:0000256" key="6">
    <source>
        <dbReference type="RuleBase" id="RU364050"/>
    </source>
</evidence>
<evidence type="ECO:0000256" key="2">
    <source>
        <dbReference type="ARBA" id="ARBA00022679"/>
    </source>
</evidence>
<dbReference type="GO" id="GO:0003723">
    <property type="term" value="F:RNA binding"/>
    <property type="evidence" value="ECO:0007669"/>
    <property type="project" value="InterPro"/>
</dbReference>
<dbReference type="InterPro" id="IPR001795">
    <property type="entry name" value="RNA-dir_pol_luteovirus"/>
</dbReference>
<reference evidence="7" key="1">
    <citation type="journal article" date="2024" name="Microb. Genom.">
        <title>The hidden RNA viruses in Blattodea (cockroach and termite).</title>
        <authorList>
            <person name="Fan J."/>
            <person name="Jiang S."/>
            <person name="Li W."/>
            <person name="Li J."/>
            <person name="Pang R."/>
            <person name="Wu H."/>
        </authorList>
    </citation>
    <scope>NUCLEOTIDE SEQUENCE</scope>
    <source>
        <strain evidence="7">DE2017</strain>
    </source>
</reference>
<dbReference type="EMBL" id="BK067192">
    <property type="protein sequence ID" value="DBA56740.1"/>
    <property type="molecule type" value="Genomic_RNA"/>
</dbReference>
<dbReference type="Pfam" id="PF02123">
    <property type="entry name" value="RdRP_4"/>
    <property type="match status" value="2"/>
</dbReference>
<keyword evidence="4 6" id="KW-0547">Nucleotide-binding</keyword>
<dbReference type="GO" id="GO:0003968">
    <property type="term" value="F:RNA-directed RNA polymerase activity"/>
    <property type="evidence" value="ECO:0007669"/>
    <property type="project" value="UniProtKB-KW"/>
</dbReference>
<keyword evidence="6" id="KW-0693">Viral RNA replication</keyword>
<evidence type="ECO:0000256" key="1">
    <source>
        <dbReference type="ARBA" id="ARBA00022484"/>
    </source>
</evidence>
<keyword evidence="3 6" id="KW-0548">Nucleotidyltransferase</keyword>
<name>A0AAT9JFW8_9VIRU</name>
<keyword evidence="1 6" id="KW-0696">RNA-directed RNA polymerase</keyword>
<dbReference type="GO" id="GO:0000166">
    <property type="term" value="F:nucleotide binding"/>
    <property type="evidence" value="ECO:0007669"/>
    <property type="project" value="UniProtKB-KW"/>
</dbReference>
<dbReference type="GO" id="GO:0006351">
    <property type="term" value="P:DNA-templated transcription"/>
    <property type="evidence" value="ECO:0007669"/>
    <property type="project" value="InterPro"/>
</dbReference>
<keyword evidence="2 6" id="KW-0808">Transferase</keyword>
<comment type="catalytic activity">
    <reaction evidence="5 6">
        <text>RNA(n) + a ribonucleoside 5'-triphosphate = RNA(n+1) + diphosphate</text>
        <dbReference type="Rhea" id="RHEA:21248"/>
        <dbReference type="Rhea" id="RHEA-COMP:14527"/>
        <dbReference type="Rhea" id="RHEA-COMP:17342"/>
        <dbReference type="ChEBI" id="CHEBI:33019"/>
        <dbReference type="ChEBI" id="CHEBI:61557"/>
        <dbReference type="ChEBI" id="CHEBI:140395"/>
        <dbReference type="EC" id="2.7.7.48"/>
    </reaction>
</comment>
<accession>A0AAT9JFW8</accession>
<protein>
    <recommendedName>
        <fullName evidence="6">RNA-directed RNA polymerase</fullName>
        <ecNumber evidence="6">2.7.7.48</ecNumber>
    </recommendedName>
</protein>
<dbReference type="PRINTS" id="PR00914">
    <property type="entry name" value="LVIRUSRNAPOL"/>
</dbReference>
<evidence type="ECO:0000256" key="5">
    <source>
        <dbReference type="ARBA" id="ARBA00048744"/>
    </source>
</evidence>
<evidence type="ECO:0000256" key="4">
    <source>
        <dbReference type="ARBA" id="ARBA00022741"/>
    </source>
</evidence>
<dbReference type="EC" id="2.7.7.48" evidence="6"/>
<proteinExistence type="predicted"/>
<organism evidence="7">
    <name type="scientific">Neotermes castaneus sobeli-like virus 2</name>
    <dbReference type="NCBI Taxonomy" id="3133515"/>
    <lineage>
        <taxon>Viruses</taxon>
        <taxon>Riboviria</taxon>
        <taxon>Orthornavirae</taxon>
        <taxon>Pisuviricota</taxon>
        <taxon>Pisoniviricetes</taxon>
        <taxon>Sobelivirales</taxon>
    </lineage>
</organism>
<sequence>MPGPTGQIWTELDQARGYHVGSATQTLWNPYNLPEQLGKGYQWPQTDAAAVLDSLRFHSERRQLAASYVQEPTEEERALTHQIFYERHRIKYPVPSYDLRSEEGHKWFLECVVSLNFKASPGLGFFRQYATVGDALGWNGAICTQNLELLKNIVMSKLQALLTGGEADDLRTFIKNEPHKHSKVMTKSWRLIMVMSLEDQMVDRILMRTWQRVEERNVLKIPGKTGWTPIPSGYRQFNADFPGPVLATDCSSFDWTFPSWVATDLLDLRLSMMVRSDPIYESMVRARWAQVLRDAVLQVPSGRRFRQCGWGLMKSGWLRTIAENSSAQVLINALAWVRCARPISEFPTIWTMGDDVIMDWSTNLSSTRFEEQLTTTGILVKQSTMAREFAGFEIEGRCVTPLYAEKHAFSLKYVSFDQKAELSEAYMRLYALAKPGLRDVIDYYLAPCSPVTWQCCQLWARG</sequence>
<dbReference type="SUPFAM" id="SSF56672">
    <property type="entry name" value="DNA/RNA polymerases"/>
    <property type="match status" value="1"/>
</dbReference>